<dbReference type="EMBL" id="JXLU01000049">
    <property type="protein sequence ID" value="KIO73327.1"/>
    <property type="molecule type" value="Genomic_DNA"/>
</dbReference>
<evidence type="ECO:0000313" key="6">
    <source>
        <dbReference type="Proteomes" id="UP000040576"/>
    </source>
</evidence>
<organism evidence="3 6">
    <name type="scientific">Caldibacillus thermoamylovorans</name>
    <dbReference type="NCBI Taxonomy" id="35841"/>
    <lineage>
        <taxon>Bacteria</taxon>
        <taxon>Bacillati</taxon>
        <taxon>Bacillota</taxon>
        <taxon>Bacilli</taxon>
        <taxon>Bacillales</taxon>
        <taxon>Bacillaceae</taxon>
        <taxon>Caldibacillus</taxon>
    </lineage>
</organism>
<dbReference type="InterPro" id="IPR018604">
    <property type="entry name" value="YycI-like"/>
</dbReference>
<feature type="transmembrane region" description="Helical" evidence="1">
    <location>
        <begin position="9"/>
        <end position="27"/>
    </location>
</feature>
<name>A0A090IYW7_9BACI</name>
<dbReference type="PATRIC" id="fig|35841.7.peg.3386"/>
<keyword evidence="1" id="KW-0812">Transmembrane</keyword>
<evidence type="ECO:0000313" key="4">
    <source>
        <dbReference type="EMBL" id="KIO73327.1"/>
    </source>
</evidence>
<dbReference type="OrthoDB" id="2388036at2"/>
<dbReference type="EMBL" id="CCRF01000105">
    <property type="protein sequence ID" value="CEE03286.1"/>
    <property type="molecule type" value="Genomic_DNA"/>
</dbReference>
<keyword evidence="1" id="KW-1133">Transmembrane helix</keyword>
<proteinExistence type="predicted"/>
<evidence type="ECO:0000313" key="3">
    <source>
        <dbReference type="EMBL" id="CEE03286.1"/>
    </source>
</evidence>
<accession>A0A090IYW7</accession>
<dbReference type="GO" id="GO:0016020">
    <property type="term" value="C:membrane"/>
    <property type="evidence" value="ECO:0007669"/>
    <property type="project" value="InterPro"/>
</dbReference>
<dbReference type="Proteomes" id="UP000032076">
    <property type="component" value="Unassembled WGS sequence"/>
</dbReference>
<sequence length="262" mass="30467">MDWSRAKNVFIMIFLILDIFLISQFIIQKSENTYDLIQDTPIDQQLKADNIQIKTELPLKPTKASYVEADAMVFQADDISSLSGQSIEILNDNILIKSQLTSPYPLKKDWKVADVDQFLKNYVYYGDQYKYYQYDKDKNMITYYQLYKNQMFYKNASGQVQLVLNDKNEIVSYSQTMLDDIKEISKQEILTAHEAMAILYNKGLLDVGSNITNIKLGYYTLVPIKSSQLLAPTWCFTIDDKRDYFVNAVEGHVLNEEEEILK</sequence>
<dbReference type="Proteomes" id="UP000040576">
    <property type="component" value="Unassembled WGS sequence"/>
</dbReference>
<protein>
    <recommendedName>
        <fullName evidence="2">Regulatory protein YycH-like domain-containing protein</fullName>
    </recommendedName>
</protein>
<evidence type="ECO:0000256" key="1">
    <source>
        <dbReference type="SAM" id="Phobius"/>
    </source>
</evidence>
<dbReference type="AlphaFoldDB" id="A0A090IYW7"/>
<evidence type="ECO:0000313" key="5">
    <source>
        <dbReference type="Proteomes" id="UP000032076"/>
    </source>
</evidence>
<dbReference type="Gene3D" id="2.40.128.690">
    <property type="entry name" value="YycH protein, domain 3-like"/>
    <property type="match status" value="1"/>
</dbReference>
<reference evidence="3 6" key="1">
    <citation type="submission" date="2014-07" db="EMBL/GenBank/DDBJ databases">
        <authorList>
            <person name="Wibberg Daniel"/>
        </authorList>
    </citation>
    <scope>NUCLEOTIDE SEQUENCE [LARGE SCALE GENOMIC DNA]</scope>
</reference>
<feature type="domain" description="Regulatory protein YycH-like" evidence="2">
    <location>
        <begin position="35"/>
        <end position="249"/>
    </location>
</feature>
<gene>
    <name evidence="4" type="ORF">B4167_2181</name>
    <name evidence="3" type="ORF">BT1A1_3505</name>
</gene>
<dbReference type="RefSeq" id="WP_034773615.1">
    <property type="nucleotide sequence ID" value="NZ_CCRF01000105.1"/>
</dbReference>
<dbReference type="Pfam" id="PF09648">
    <property type="entry name" value="YycI"/>
    <property type="match status" value="1"/>
</dbReference>
<evidence type="ECO:0000259" key="2">
    <source>
        <dbReference type="Pfam" id="PF09648"/>
    </source>
</evidence>
<keyword evidence="1" id="KW-0472">Membrane</keyword>
<keyword evidence="6" id="KW-1185">Reference proteome</keyword>
<reference evidence="4 5" key="2">
    <citation type="submission" date="2015-01" db="EMBL/GenBank/DDBJ databases">
        <title>Draft Genome Sequences of Four Bacillus thermoamylovorans Strains, Isolated From Food Products.</title>
        <authorList>
            <person name="Krawcyk A.O."/>
            <person name="Berendsen E.M."/>
            <person name="Eijlander R.T."/>
            <person name="de Jong A."/>
            <person name="Wells-Bennik M."/>
            <person name="Kuipers O.P."/>
        </authorList>
    </citation>
    <scope>NUCLEOTIDE SEQUENCE [LARGE SCALE GENOMIC DNA]</scope>
    <source>
        <strain evidence="4 5">B4167</strain>
    </source>
</reference>